<dbReference type="InterPro" id="IPR002123">
    <property type="entry name" value="Plipid/glycerol_acylTrfase"/>
</dbReference>
<dbReference type="CDD" id="cd07989">
    <property type="entry name" value="LPLAT_AGPAT-like"/>
    <property type="match status" value="1"/>
</dbReference>
<evidence type="ECO:0000256" key="3">
    <source>
        <dbReference type="ARBA" id="ARBA00023315"/>
    </source>
</evidence>
<dbReference type="RefSeq" id="WP_062110140.1">
    <property type="nucleotide sequence ID" value="NZ_LHZR01000113.1"/>
</dbReference>
<evidence type="ECO:0000313" key="6">
    <source>
        <dbReference type="EMBL" id="KXV46341.1"/>
    </source>
</evidence>
<proteinExistence type="predicted"/>
<comment type="pathway">
    <text evidence="1">Lipid metabolism.</text>
</comment>
<dbReference type="Pfam" id="PF01553">
    <property type="entry name" value="Acyltransferase"/>
    <property type="match status" value="1"/>
</dbReference>
<dbReference type="GO" id="GO:0006654">
    <property type="term" value="P:phosphatidic acid biosynthetic process"/>
    <property type="evidence" value="ECO:0007669"/>
    <property type="project" value="TreeGrafter"/>
</dbReference>
<evidence type="ECO:0000259" key="5">
    <source>
        <dbReference type="SMART" id="SM00563"/>
    </source>
</evidence>
<name>A0A149TFG9_9PROT</name>
<sequence>MSILRGVLFNLYLFWITLFMGVGTIPIRLMKNQDLALSYAKLWARAVLFGFTRICSVRIEISGQDNLPPGPLLIASQHQSFFDGFIWMTLVGRPDYIIKTELTRIPVVGPMLRLTGMISVDRKAGSKALRTMMQDAKSAHDANRQIIIFPEGTRTLPGERHPIQPGIVALARQANVPVVPVATDSGLFWDRHPWLKRPGIVHVVIGQPLPPRQERRAFTEALESAWDELCTTHALPRDPVDNSVDPEKI</sequence>
<keyword evidence="4" id="KW-0812">Transmembrane</keyword>
<evidence type="ECO:0000256" key="4">
    <source>
        <dbReference type="SAM" id="Phobius"/>
    </source>
</evidence>
<dbReference type="PATRIC" id="fig|318683.6.peg.945"/>
<evidence type="ECO:0000256" key="1">
    <source>
        <dbReference type="ARBA" id="ARBA00005189"/>
    </source>
</evidence>
<keyword evidence="2 6" id="KW-0808">Transferase</keyword>
<dbReference type="STRING" id="318683.A0U94_08460"/>
<dbReference type="AlphaFoldDB" id="A0A149TFG9"/>
<accession>A0A149TFG9</accession>
<dbReference type="SMART" id="SM00563">
    <property type="entry name" value="PlsC"/>
    <property type="match status" value="1"/>
</dbReference>
<feature type="transmembrane region" description="Helical" evidence="4">
    <location>
        <begin position="12"/>
        <end position="30"/>
    </location>
</feature>
<dbReference type="PANTHER" id="PTHR10434">
    <property type="entry name" value="1-ACYL-SN-GLYCEROL-3-PHOSPHATE ACYLTRANSFERASE"/>
    <property type="match status" value="1"/>
</dbReference>
<keyword evidence="4" id="KW-0472">Membrane</keyword>
<evidence type="ECO:0000256" key="2">
    <source>
        <dbReference type="ARBA" id="ARBA00022679"/>
    </source>
</evidence>
<dbReference type="OrthoDB" id="5290997at2"/>
<keyword evidence="4" id="KW-1133">Transmembrane helix</keyword>
<reference evidence="6 7" key="1">
    <citation type="submission" date="2015-06" db="EMBL/GenBank/DDBJ databases">
        <title>Improved classification and identification of acetic acid bacteria using matrix-assisted laser desorption/ionization time-of-flight mass spectrometry; Gluconobacter nephelii and Gluconobacter uchimurae are later heterotypic synonyms of Gluconobacter japonicus and Gluconobacter oxydans, respectively.</title>
        <authorList>
            <person name="Li L."/>
            <person name="Cleenwerck I."/>
            <person name="De Vuyst L."/>
            <person name="Vandamme P."/>
        </authorList>
    </citation>
    <scope>NUCLEOTIDE SEQUENCE [LARGE SCALE GENOMIC DNA]</scope>
    <source>
        <strain evidence="6 7">LMG 1768</strain>
    </source>
</reference>
<keyword evidence="3 6" id="KW-0012">Acyltransferase</keyword>
<organism evidence="6 7">
    <name type="scientific">Gluconobacter albidus</name>
    <dbReference type="NCBI Taxonomy" id="318683"/>
    <lineage>
        <taxon>Bacteria</taxon>
        <taxon>Pseudomonadati</taxon>
        <taxon>Pseudomonadota</taxon>
        <taxon>Alphaproteobacteria</taxon>
        <taxon>Acetobacterales</taxon>
        <taxon>Acetobacteraceae</taxon>
        <taxon>Gluconobacter</taxon>
    </lineage>
</organism>
<dbReference type="GO" id="GO:0003841">
    <property type="term" value="F:1-acylglycerol-3-phosphate O-acyltransferase activity"/>
    <property type="evidence" value="ECO:0007669"/>
    <property type="project" value="TreeGrafter"/>
</dbReference>
<evidence type="ECO:0000313" key="7">
    <source>
        <dbReference type="Proteomes" id="UP000075636"/>
    </source>
</evidence>
<gene>
    <name evidence="6" type="ORF">AD945_15345</name>
</gene>
<comment type="caution">
    <text evidence="6">The sequence shown here is derived from an EMBL/GenBank/DDBJ whole genome shotgun (WGS) entry which is preliminary data.</text>
</comment>
<dbReference type="EMBL" id="LHZR01000113">
    <property type="protein sequence ID" value="KXV46341.1"/>
    <property type="molecule type" value="Genomic_DNA"/>
</dbReference>
<protein>
    <submittedName>
        <fullName evidence="6">Acyl-phosphate glycerol 3-phosphate acyltransferase</fullName>
    </submittedName>
</protein>
<feature type="domain" description="Phospholipid/glycerol acyltransferase" evidence="5">
    <location>
        <begin position="72"/>
        <end position="186"/>
    </location>
</feature>
<dbReference type="SUPFAM" id="SSF69593">
    <property type="entry name" value="Glycerol-3-phosphate (1)-acyltransferase"/>
    <property type="match status" value="1"/>
</dbReference>
<dbReference type="PANTHER" id="PTHR10434:SF40">
    <property type="entry name" value="1-ACYL-SN-GLYCEROL-3-PHOSPHATE ACYLTRANSFERASE"/>
    <property type="match status" value="1"/>
</dbReference>
<dbReference type="Proteomes" id="UP000075636">
    <property type="component" value="Unassembled WGS sequence"/>
</dbReference>